<feature type="signal peptide" evidence="1">
    <location>
        <begin position="1"/>
        <end position="23"/>
    </location>
</feature>
<dbReference type="RefSeq" id="WP_167953097.1">
    <property type="nucleotide sequence ID" value="NZ_JAATJE010000001.1"/>
</dbReference>
<evidence type="ECO:0008006" key="4">
    <source>
        <dbReference type="Google" id="ProtNLM"/>
    </source>
</evidence>
<gene>
    <name evidence="2" type="ORF">GGR88_000727</name>
</gene>
<feature type="chain" id="PRO_5045421583" description="Lipoprotein" evidence="1">
    <location>
        <begin position="24"/>
        <end position="234"/>
    </location>
</feature>
<reference evidence="2 3" key="1">
    <citation type="submission" date="2020-03" db="EMBL/GenBank/DDBJ databases">
        <title>Genomic Encyclopedia of Type Strains, Phase IV (KMG-IV): sequencing the most valuable type-strain genomes for metagenomic binning, comparative biology and taxonomic classification.</title>
        <authorList>
            <person name="Goeker M."/>
        </authorList>
    </citation>
    <scope>NUCLEOTIDE SEQUENCE [LARGE SCALE GENOMIC DNA]</scope>
    <source>
        <strain evidence="2 3">DSM 27651</strain>
    </source>
</reference>
<protein>
    <recommendedName>
        <fullName evidence="4">Lipoprotein</fullName>
    </recommendedName>
</protein>
<accession>A0ABX0XIU1</accession>
<name>A0ABX0XIU1_9SPHN</name>
<dbReference type="PROSITE" id="PS51257">
    <property type="entry name" value="PROKAR_LIPOPROTEIN"/>
    <property type="match status" value="1"/>
</dbReference>
<organism evidence="2 3">
    <name type="scientific">Sphingomonas jejuensis</name>
    <dbReference type="NCBI Taxonomy" id="904715"/>
    <lineage>
        <taxon>Bacteria</taxon>
        <taxon>Pseudomonadati</taxon>
        <taxon>Pseudomonadota</taxon>
        <taxon>Alphaproteobacteria</taxon>
        <taxon>Sphingomonadales</taxon>
        <taxon>Sphingomonadaceae</taxon>
        <taxon>Sphingomonas</taxon>
    </lineage>
</organism>
<comment type="caution">
    <text evidence="2">The sequence shown here is derived from an EMBL/GenBank/DDBJ whole genome shotgun (WGS) entry which is preliminary data.</text>
</comment>
<evidence type="ECO:0000313" key="2">
    <source>
        <dbReference type="EMBL" id="NJC33253.1"/>
    </source>
</evidence>
<proteinExistence type="predicted"/>
<dbReference type="Proteomes" id="UP000734218">
    <property type="component" value="Unassembled WGS sequence"/>
</dbReference>
<evidence type="ECO:0000256" key="1">
    <source>
        <dbReference type="SAM" id="SignalP"/>
    </source>
</evidence>
<sequence>MRRLFILVAMMALCGCTTVRSFAAPEHRLPDRPLTIVVMRPDVEVSWLTAGGVAQPNADWTASARTALIGALTAEQGARGNSVRLLGEQSGEAARLVADYEALHRTVADQIAQFKYAGMILPTKRGKFDWTLGPGVRQLGEMAGGGDYALFLYARDSFASDGRLALQIVGAALGGYVPGGERFVYLSLIDLRTGDIIWFNLLASARGDLRDPEGARATIDTLMRTLPARAGARP</sequence>
<evidence type="ECO:0000313" key="3">
    <source>
        <dbReference type="Proteomes" id="UP000734218"/>
    </source>
</evidence>
<keyword evidence="3" id="KW-1185">Reference proteome</keyword>
<dbReference type="EMBL" id="JAATJE010000001">
    <property type="protein sequence ID" value="NJC33253.1"/>
    <property type="molecule type" value="Genomic_DNA"/>
</dbReference>
<keyword evidence="1" id="KW-0732">Signal</keyword>